<evidence type="ECO:0000313" key="2">
    <source>
        <dbReference type="Proteomes" id="UP000197065"/>
    </source>
</evidence>
<dbReference type="Pfam" id="PF02082">
    <property type="entry name" value="Rrf2"/>
    <property type="match status" value="1"/>
</dbReference>
<dbReference type="PANTHER" id="PTHR33221:SF2">
    <property type="entry name" value="TRANSCRIPTIONAL REGULATOR"/>
    <property type="match status" value="1"/>
</dbReference>
<dbReference type="GO" id="GO:0003700">
    <property type="term" value="F:DNA-binding transcription factor activity"/>
    <property type="evidence" value="ECO:0007669"/>
    <property type="project" value="TreeGrafter"/>
</dbReference>
<name>A0A212QS62_9PROT</name>
<dbReference type="Proteomes" id="UP000197065">
    <property type="component" value="Unassembled WGS sequence"/>
</dbReference>
<dbReference type="InterPro" id="IPR000944">
    <property type="entry name" value="Tscrpt_reg_Rrf2"/>
</dbReference>
<protein>
    <submittedName>
        <fullName evidence="1">Transcriptional regulator, BadM/Rrf2 family</fullName>
    </submittedName>
</protein>
<dbReference type="OrthoDB" id="9808360at2"/>
<dbReference type="NCBIfam" id="TIGR00738">
    <property type="entry name" value="rrf2_super"/>
    <property type="match status" value="1"/>
</dbReference>
<dbReference type="InterPro" id="IPR036390">
    <property type="entry name" value="WH_DNA-bd_sf"/>
</dbReference>
<dbReference type="EMBL" id="FYEH01000003">
    <property type="protein sequence ID" value="SNB62354.1"/>
    <property type="molecule type" value="Genomic_DNA"/>
</dbReference>
<sequence length="159" mass="17105">MIRLSKLADYGIVIMTHMARGRARQHATHDIAEATQVPAAMASKILKTLVRTGLLASNRGANGGYVMTRDPAMITVAEVVEALEGPIALTSCTEEGETDCGIEQLCPTRTNWQRINDAIRTALAEISIGEMATAIPSAFMVEDDNSDHQVSRPPMAKLA</sequence>
<dbReference type="RefSeq" id="WP_088560349.1">
    <property type="nucleotide sequence ID" value="NZ_FYEH01000003.1"/>
</dbReference>
<dbReference type="PROSITE" id="PS51197">
    <property type="entry name" value="HTH_RRF2_2"/>
    <property type="match status" value="1"/>
</dbReference>
<dbReference type="AlphaFoldDB" id="A0A212QS62"/>
<dbReference type="Gene3D" id="1.10.10.10">
    <property type="entry name" value="Winged helix-like DNA-binding domain superfamily/Winged helix DNA-binding domain"/>
    <property type="match status" value="1"/>
</dbReference>
<keyword evidence="2" id="KW-1185">Reference proteome</keyword>
<evidence type="ECO:0000313" key="1">
    <source>
        <dbReference type="EMBL" id="SNB62354.1"/>
    </source>
</evidence>
<dbReference type="GO" id="GO:0005829">
    <property type="term" value="C:cytosol"/>
    <property type="evidence" value="ECO:0007669"/>
    <property type="project" value="TreeGrafter"/>
</dbReference>
<dbReference type="InterPro" id="IPR014290">
    <property type="entry name" value="SUF_FeS_clus_asmbl_reg"/>
</dbReference>
<dbReference type="SUPFAM" id="SSF46785">
    <property type="entry name" value="Winged helix' DNA-binding domain"/>
    <property type="match status" value="1"/>
</dbReference>
<dbReference type="InterPro" id="IPR036388">
    <property type="entry name" value="WH-like_DNA-bd_sf"/>
</dbReference>
<proteinExistence type="predicted"/>
<dbReference type="NCBIfam" id="TIGR02944">
    <property type="entry name" value="suf_reg_Xantho"/>
    <property type="match status" value="1"/>
</dbReference>
<accession>A0A212QS62</accession>
<organism evidence="1 2">
    <name type="scientific">Arboricoccus pini</name>
    <dbReference type="NCBI Taxonomy" id="1963835"/>
    <lineage>
        <taxon>Bacteria</taxon>
        <taxon>Pseudomonadati</taxon>
        <taxon>Pseudomonadota</taxon>
        <taxon>Alphaproteobacteria</taxon>
        <taxon>Geminicoccales</taxon>
        <taxon>Geminicoccaceae</taxon>
        <taxon>Arboricoccus</taxon>
    </lineage>
</organism>
<dbReference type="PANTHER" id="PTHR33221">
    <property type="entry name" value="WINGED HELIX-TURN-HELIX TRANSCRIPTIONAL REGULATOR, RRF2 FAMILY"/>
    <property type="match status" value="1"/>
</dbReference>
<gene>
    <name evidence="1" type="ORF">SAMN07250955_10399</name>
</gene>
<reference evidence="1 2" key="1">
    <citation type="submission" date="2017-06" db="EMBL/GenBank/DDBJ databases">
        <authorList>
            <person name="Kim H.J."/>
            <person name="Triplett B.A."/>
        </authorList>
    </citation>
    <scope>NUCLEOTIDE SEQUENCE [LARGE SCALE GENOMIC DNA]</scope>
    <source>
        <strain evidence="1 2">B29T1</strain>
    </source>
</reference>